<comment type="caution">
    <text evidence="2">The sequence shown here is derived from an EMBL/GenBank/DDBJ whole genome shotgun (WGS) entry which is preliminary data.</text>
</comment>
<dbReference type="Proteomes" id="UP000269945">
    <property type="component" value="Unassembled WGS sequence"/>
</dbReference>
<accession>A0A9X9Q3D1</accession>
<evidence type="ECO:0000313" key="2">
    <source>
        <dbReference type="EMBL" id="VCW99393.1"/>
    </source>
</evidence>
<dbReference type="AlphaFoldDB" id="A0A9X9Q3D1"/>
<sequence length="135" mass="15154">GAIQGSRFSPQWAKKTPTSRSPDAAKPSDAWKSWQQSRGGHTPLSRTYAGCSAPVYLPSHPALDFWSVKYNHVKAFHLTHFLFVSLLCRTARTLQMLGPATPLRNTKQKSAILESQFSFFSVQETRRYSLVSLRG</sequence>
<dbReference type="EMBL" id="CYRY02028565">
    <property type="protein sequence ID" value="VCW99393.1"/>
    <property type="molecule type" value="Genomic_DNA"/>
</dbReference>
<name>A0A9X9Q3D1_GULGU</name>
<gene>
    <name evidence="2" type="ORF">BN2614_LOCUS2</name>
</gene>
<reference evidence="2 3" key="1">
    <citation type="submission" date="2018-10" db="EMBL/GenBank/DDBJ databases">
        <authorList>
            <person name="Ekblom R."/>
            <person name="Jareborg N."/>
        </authorList>
    </citation>
    <scope>NUCLEOTIDE SEQUENCE [LARGE SCALE GENOMIC DNA]</scope>
    <source>
        <tissue evidence="2">Muscle</tissue>
    </source>
</reference>
<evidence type="ECO:0000256" key="1">
    <source>
        <dbReference type="SAM" id="MobiDB-lite"/>
    </source>
</evidence>
<protein>
    <submittedName>
        <fullName evidence="2">Uncharacterized protein</fullName>
    </submittedName>
</protein>
<evidence type="ECO:0000313" key="3">
    <source>
        <dbReference type="Proteomes" id="UP000269945"/>
    </source>
</evidence>
<feature type="region of interest" description="Disordered" evidence="1">
    <location>
        <begin position="1"/>
        <end position="42"/>
    </location>
</feature>
<feature type="non-terminal residue" evidence="2">
    <location>
        <position position="1"/>
    </location>
</feature>
<keyword evidence="3" id="KW-1185">Reference proteome</keyword>
<proteinExistence type="predicted"/>
<organism evidence="2 3">
    <name type="scientific">Gulo gulo</name>
    <name type="common">Wolverine</name>
    <name type="synonym">Gluton</name>
    <dbReference type="NCBI Taxonomy" id="48420"/>
    <lineage>
        <taxon>Eukaryota</taxon>
        <taxon>Metazoa</taxon>
        <taxon>Chordata</taxon>
        <taxon>Craniata</taxon>
        <taxon>Vertebrata</taxon>
        <taxon>Euteleostomi</taxon>
        <taxon>Mammalia</taxon>
        <taxon>Eutheria</taxon>
        <taxon>Laurasiatheria</taxon>
        <taxon>Carnivora</taxon>
        <taxon>Caniformia</taxon>
        <taxon>Musteloidea</taxon>
        <taxon>Mustelidae</taxon>
        <taxon>Guloninae</taxon>
        <taxon>Gulo</taxon>
    </lineage>
</organism>